<dbReference type="EMBL" id="JAEMHM010000001">
    <property type="protein sequence ID" value="MBJ6723172.1"/>
    <property type="molecule type" value="Genomic_DNA"/>
</dbReference>
<dbReference type="Gene3D" id="3.40.50.1110">
    <property type="entry name" value="SGNH hydrolase"/>
    <property type="match status" value="1"/>
</dbReference>
<evidence type="ECO:0000313" key="3">
    <source>
        <dbReference type="Proteomes" id="UP000636888"/>
    </source>
</evidence>
<accession>A0A8J7LXH5</accession>
<dbReference type="Proteomes" id="UP000636888">
    <property type="component" value="Unassembled WGS sequence"/>
</dbReference>
<gene>
    <name evidence="2" type="ORF">JFN93_00495</name>
</gene>
<organism evidence="2 3">
    <name type="scientific">Geomesophilobacter sediminis</name>
    <dbReference type="NCBI Taxonomy" id="2798584"/>
    <lineage>
        <taxon>Bacteria</taxon>
        <taxon>Pseudomonadati</taxon>
        <taxon>Thermodesulfobacteriota</taxon>
        <taxon>Desulfuromonadia</taxon>
        <taxon>Geobacterales</taxon>
        <taxon>Geobacteraceae</taxon>
        <taxon>Geomesophilobacter</taxon>
    </lineage>
</organism>
<dbReference type="RefSeq" id="WP_199382019.1">
    <property type="nucleotide sequence ID" value="NZ_JAEMHM010000001.1"/>
</dbReference>
<proteinExistence type="predicted"/>
<evidence type="ECO:0000313" key="2">
    <source>
        <dbReference type="EMBL" id="MBJ6723172.1"/>
    </source>
</evidence>
<dbReference type="AlphaFoldDB" id="A0A8J7LXH5"/>
<dbReference type="InterPro" id="IPR036514">
    <property type="entry name" value="SGNH_hydro_sf"/>
</dbReference>
<keyword evidence="1" id="KW-0472">Membrane</keyword>
<keyword evidence="1" id="KW-0812">Transmembrane</keyword>
<dbReference type="GO" id="GO:0016788">
    <property type="term" value="F:hydrolase activity, acting on ester bonds"/>
    <property type="evidence" value="ECO:0007669"/>
    <property type="project" value="UniProtKB-ARBA"/>
</dbReference>
<comment type="caution">
    <text evidence="2">The sequence shown here is derived from an EMBL/GenBank/DDBJ whole genome shotgun (WGS) entry which is preliminary data.</text>
</comment>
<name>A0A8J7LXH5_9BACT</name>
<sequence>MVTSHLKLHTMVRDKRLLFGVPTLVIFLLILVDFCVISWQKALTQQRQQNLLISAPQDPSRRTVNWDMSVGENLEQYLPYLPDSSMGRLTILAGMSQMYAINDQKPGDRIIVEHLDAALSPSGMRAFGLAAPNMHNEEALLMLLTTLSIPKAHPNYFIYGVCFDKFRNVDLRPGLQRLLGTRPELAQIWRDAALRYRNRYPKAAEKMLASLAAVESTQKKGEVTFEERLRSKVASLLPLVAARQDLNAVTMGQLFELRNWMFHITPQSKRPILQSRYQLNQEFLEMIADVANENHVQPIYYVIPLNPLARNPYVPSQYAAFKVWLQQLCQQKAIPFANLEGTVPSKYWGEFMGGPDYKHFRAEGHAITAQAILREFGPLLGNGGRAQ</sequence>
<reference evidence="2" key="1">
    <citation type="submission" date="2020-12" db="EMBL/GenBank/DDBJ databases">
        <title>Geomonas sp. Red875, isolated from river sediment.</title>
        <authorList>
            <person name="Xu Z."/>
            <person name="Zhang Z."/>
            <person name="Masuda Y."/>
            <person name="Itoh H."/>
            <person name="Senoo K."/>
        </authorList>
    </citation>
    <scope>NUCLEOTIDE SEQUENCE</scope>
    <source>
        <strain evidence="2">Red875</strain>
    </source>
</reference>
<feature type="transmembrane region" description="Helical" evidence="1">
    <location>
        <begin position="17"/>
        <end position="39"/>
    </location>
</feature>
<evidence type="ECO:0000256" key="1">
    <source>
        <dbReference type="SAM" id="Phobius"/>
    </source>
</evidence>
<protein>
    <submittedName>
        <fullName evidence="2">Uncharacterized protein</fullName>
    </submittedName>
</protein>
<keyword evidence="3" id="KW-1185">Reference proteome</keyword>
<keyword evidence="1" id="KW-1133">Transmembrane helix</keyword>
<dbReference type="SUPFAM" id="SSF52266">
    <property type="entry name" value="SGNH hydrolase"/>
    <property type="match status" value="1"/>
</dbReference>